<reference evidence="1 2" key="1">
    <citation type="journal article" date="2021" name="Sci. Rep.">
        <title>Chromosome anchoring in Senegalese sole (Solea senegalensis) reveals sex-associated markers and genome rearrangements in flatfish.</title>
        <authorList>
            <person name="Guerrero-Cozar I."/>
            <person name="Gomez-Garrido J."/>
            <person name="Berbel C."/>
            <person name="Martinez-Blanch J.F."/>
            <person name="Alioto T."/>
            <person name="Claros M.G."/>
            <person name="Gagnaire P.A."/>
            <person name="Manchado M."/>
        </authorList>
    </citation>
    <scope>NUCLEOTIDE SEQUENCE [LARGE SCALE GENOMIC DNA]</scope>
    <source>
        <strain evidence="1">Sse05_10M</strain>
    </source>
</reference>
<organism evidence="1 2">
    <name type="scientific">Solea senegalensis</name>
    <name type="common">Senegalese sole</name>
    <dbReference type="NCBI Taxonomy" id="28829"/>
    <lineage>
        <taxon>Eukaryota</taxon>
        <taxon>Metazoa</taxon>
        <taxon>Chordata</taxon>
        <taxon>Craniata</taxon>
        <taxon>Vertebrata</taxon>
        <taxon>Euteleostomi</taxon>
        <taxon>Actinopterygii</taxon>
        <taxon>Neopterygii</taxon>
        <taxon>Teleostei</taxon>
        <taxon>Neoteleostei</taxon>
        <taxon>Acanthomorphata</taxon>
        <taxon>Carangaria</taxon>
        <taxon>Pleuronectiformes</taxon>
        <taxon>Pleuronectoidei</taxon>
        <taxon>Soleidae</taxon>
        <taxon>Solea</taxon>
    </lineage>
</organism>
<gene>
    <name evidence="1" type="ORF">JOB18_018831</name>
</gene>
<protein>
    <submittedName>
        <fullName evidence="1">Uncharacterized protein</fullName>
    </submittedName>
</protein>
<accession>A0AAV6STW7</accession>
<comment type="caution">
    <text evidence="1">The sequence shown here is derived from an EMBL/GenBank/DDBJ whole genome shotgun (WGS) entry which is preliminary data.</text>
</comment>
<dbReference type="EMBL" id="JAGKHQ010000003">
    <property type="protein sequence ID" value="KAG7519927.1"/>
    <property type="molecule type" value="Genomic_DNA"/>
</dbReference>
<evidence type="ECO:0000313" key="2">
    <source>
        <dbReference type="Proteomes" id="UP000693946"/>
    </source>
</evidence>
<dbReference type="AlphaFoldDB" id="A0AAV6STW7"/>
<proteinExistence type="predicted"/>
<evidence type="ECO:0000313" key="1">
    <source>
        <dbReference type="EMBL" id="KAG7519927.1"/>
    </source>
</evidence>
<dbReference type="Proteomes" id="UP000693946">
    <property type="component" value="Linkage Group LG11"/>
</dbReference>
<name>A0AAV6STW7_SOLSE</name>
<sequence>MAPENSSSQFQNTAVFLHLSVWPLPAEADKTLTSWPTVIKLGSAAAVAVPGRRHDGSKAEAVLLTVCIFPAAMRPTRTRRP</sequence>
<keyword evidence="2" id="KW-1185">Reference proteome</keyword>